<sequence length="111" mass="11819">EVYKDASSQVHTLRRMVKEKDEAIQKQSNLEKKIHELEKQGTIKIQKKADGDIAILTSPPQGNGHLPETQGVVGVSGEGMVSHIGVANGAAHGMTISDPPQPPLPPPMPAT</sequence>
<dbReference type="EMBL" id="JAMKFB020000009">
    <property type="protein sequence ID" value="KAL0183567.1"/>
    <property type="molecule type" value="Genomic_DNA"/>
</dbReference>
<evidence type="ECO:0000313" key="3">
    <source>
        <dbReference type="EMBL" id="KAL0183567.1"/>
    </source>
</evidence>
<dbReference type="AlphaFoldDB" id="A0ABD0QCE3"/>
<keyword evidence="1" id="KW-0175">Coiled coil</keyword>
<feature type="coiled-coil region" evidence="1">
    <location>
        <begin position="13"/>
        <end position="40"/>
    </location>
</feature>
<evidence type="ECO:0000256" key="1">
    <source>
        <dbReference type="SAM" id="Coils"/>
    </source>
</evidence>
<proteinExistence type="predicted"/>
<gene>
    <name evidence="3" type="ORF">M9458_019263</name>
</gene>
<feature type="non-terminal residue" evidence="3">
    <location>
        <position position="111"/>
    </location>
</feature>
<feature type="non-terminal residue" evidence="3">
    <location>
        <position position="1"/>
    </location>
</feature>
<feature type="region of interest" description="Disordered" evidence="2">
    <location>
        <begin position="90"/>
        <end position="111"/>
    </location>
</feature>
<organism evidence="3 4">
    <name type="scientific">Cirrhinus mrigala</name>
    <name type="common">Mrigala</name>
    <dbReference type="NCBI Taxonomy" id="683832"/>
    <lineage>
        <taxon>Eukaryota</taxon>
        <taxon>Metazoa</taxon>
        <taxon>Chordata</taxon>
        <taxon>Craniata</taxon>
        <taxon>Vertebrata</taxon>
        <taxon>Euteleostomi</taxon>
        <taxon>Actinopterygii</taxon>
        <taxon>Neopterygii</taxon>
        <taxon>Teleostei</taxon>
        <taxon>Ostariophysi</taxon>
        <taxon>Cypriniformes</taxon>
        <taxon>Cyprinidae</taxon>
        <taxon>Labeoninae</taxon>
        <taxon>Labeonini</taxon>
        <taxon>Cirrhinus</taxon>
    </lineage>
</organism>
<keyword evidence="4" id="KW-1185">Reference proteome</keyword>
<protein>
    <submittedName>
        <fullName evidence="3">Uncharacterized protein</fullName>
    </submittedName>
</protein>
<accession>A0ABD0QCE3</accession>
<name>A0ABD0QCE3_CIRMR</name>
<dbReference type="Proteomes" id="UP001529510">
    <property type="component" value="Unassembled WGS sequence"/>
</dbReference>
<comment type="caution">
    <text evidence="3">The sequence shown here is derived from an EMBL/GenBank/DDBJ whole genome shotgun (WGS) entry which is preliminary data.</text>
</comment>
<feature type="compositionally biased region" description="Pro residues" evidence="2">
    <location>
        <begin position="99"/>
        <end position="111"/>
    </location>
</feature>
<evidence type="ECO:0000256" key="2">
    <source>
        <dbReference type="SAM" id="MobiDB-lite"/>
    </source>
</evidence>
<reference evidence="3 4" key="1">
    <citation type="submission" date="2024-05" db="EMBL/GenBank/DDBJ databases">
        <title>Genome sequencing and assembly of Indian major carp, Cirrhinus mrigala (Hamilton, 1822).</title>
        <authorList>
            <person name="Mohindra V."/>
            <person name="Chowdhury L.M."/>
            <person name="Lal K."/>
            <person name="Jena J.K."/>
        </authorList>
    </citation>
    <scope>NUCLEOTIDE SEQUENCE [LARGE SCALE GENOMIC DNA]</scope>
    <source>
        <strain evidence="3">CM1030</strain>
        <tissue evidence="3">Blood</tissue>
    </source>
</reference>
<evidence type="ECO:0000313" key="4">
    <source>
        <dbReference type="Proteomes" id="UP001529510"/>
    </source>
</evidence>